<accession>A0AAN7R566</accession>
<comment type="subcellular location">
    <subcellularLocation>
        <location evidence="1">Nucleus inner membrane</location>
        <topology evidence="1">Multi-pass membrane protein</topology>
        <orientation evidence="1">Nucleoplasmic side</orientation>
    </subcellularLocation>
</comment>
<dbReference type="PANTHER" id="PTHR31587">
    <property type="entry name" value="TRANSMEMBRANE PROTEIN (DUF2215)"/>
    <property type="match status" value="1"/>
</dbReference>
<feature type="transmembrane region" description="Helical" evidence="9">
    <location>
        <begin position="240"/>
        <end position="260"/>
    </location>
</feature>
<dbReference type="GO" id="GO:0005637">
    <property type="term" value="C:nuclear inner membrane"/>
    <property type="evidence" value="ECO:0007669"/>
    <property type="project" value="UniProtKB-SubCell"/>
</dbReference>
<feature type="transmembrane region" description="Helical" evidence="9">
    <location>
        <begin position="280"/>
        <end position="300"/>
    </location>
</feature>
<evidence type="ECO:0000256" key="2">
    <source>
        <dbReference type="ARBA" id="ARBA00005748"/>
    </source>
</evidence>
<evidence type="ECO:0000256" key="5">
    <source>
        <dbReference type="ARBA" id="ARBA00022989"/>
    </source>
</evidence>
<feature type="region of interest" description="Disordered" evidence="8">
    <location>
        <begin position="406"/>
        <end position="429"/>
    </location>
</feature>
<evidence type="ECO:0000256" key="8">
    <source>
        <dbReference type="SAM" id="MobiDB-lite"/>
    </source>
</evidence>
<evidence type="ECO:0000313" key="11">
    <source>
        <dbReference type="Proteomes" id="UP001346149"/>
    </source>
</evidence>
<protein>
    <submittedName>
        <fullName evidence="10">Uncharacterized protein</fullName>
    </submittedName>
</protein>
<feature type="transmembrane region" description="Helical" evidence="9">
    <location>
        <begin position="312"/>
        <end position="333"/>
    </location>
</feature>
<dbReference type="Pfam" id="PF10225">
    <property type="entry name" value="NEMP"/>
    <property type="match status" value="1"/>
</dbReference>
<feature type="transmembrane region" description="Helical" evidence="9">
    <location>
        <begin position="339"/>
        <end position="359"/>
    </location>
</feature>
<sequence>MPSRVQIPSKTNMGTVKRVRSLDCSCWRWVVFLLCYVIFCAVSSAAESTLDIAQSTALELSPSVLVDKSPGLRSGVLVLCERVHIRGLSRIRHLIKMAYSVKVKVSSQNGTLLPMEFELCFHRNSSIGVCKCSQSKWEKVGKGSWSRPMSPFDQRIIDIRVGRSSSPVHNTFEVSVKEEFFLYRVVLLFLGLVLMISASSLSQSLVFYYSSAMAVGIILVLLVVLFQGMKLLPTGRKSSLAIFLYSSLVGLGSFFLRYLPGFFRSILVEMGISEDMYNPLATFLLAFLVLTGAWLGFWAVRKLILTEEGSVDISTSNFVAWAIRILASVMILQCSLDPILAAEALILAIVMSSLLGRVIGSRVFHHLYRNLFASSRDRQRRSKMEFTGFNSPYEGSNGSKLSPISSRSLKQGYGQSPSQQPSTPENFYSTFHSMPKKRQYSKDEWKKLTRDYTKKSLEELVSSPEFSKWAVANAERITLAPKNVDTRSGFYHRLRRWLPC</sequence>
<keyword evidence="5 9" id="KW-1133">Transmembrane helix</keyword>
<evidence type="ECO:0000256" key="4">
    <source>
        <dbReference type="ARBA" id="ARBA00022729"/>
    </source>
</evidence>
<keyword evidence="3 9" id="KW-0812">Transmembrane</keyword>
<evidence type="ECO:0000256" key="6">
    <source>
        <dbReference type="ARBA" id="ARBA00023136"/>
    </source>
</evidence>
<keyword evidence="7" id="KW-0539">Nucleus</keyword>
<feature type="transmembrane region" description="Helical" evidence="9">
    <location>
        <begin position="181"/>
        <end position="201"/>
    </location>
</feature>
<dbReference type="Proteomes" id="UP001346149">
    <property type="component" value="Unassembled WGS sequence"/>
</dbReference>
<evidence type="ECO:0000256" key="1">
    <source>
        <dbReference type="ARBA" id="ARBA00004575"/>
    </source>
</evidence>
<comment type="similarity">
    <text evidence="2">Belongs to the NEMP family.</text>
</comment>
<proteinExistence type="inferred from homology"/>
<keyword evidence="6 9" id="KW-0472">Membrane</keyword>
<dbReference type="PANTHER" id="PTHR31587:SF4">
    <property type="entry name" value="TRANSMEMBRANE PROTEIN (DUF2215)"/>
    <property type="match status" value="1"/>
</dbReference>
<organism evidence="10 11">
    <name type="scientific">Trapa natans</name>
    <name type="common">Water chestnut</name>
    <dbReference type="NCBI Taxonomy" id="22666"/>
    <lineage>
        <taxon>Eukaryota</taxon>
        <taxon>Viridiplantae</taxon>
        <taxon>Streptophyta</taxon>
        <taxon>Embryophyta</taxon>
        <taxon>Tracheophyta</taxon>
        <taxon>Spermatophyta</taxon>
        <taxon>Magnoliopsida</taxon>
        <taxon>eudicotyledons</taxon>
        <taxon>Gunneridae</taxon>
        <taxon>Pentapetalae</taxon>
        <taxon>rosids</taxon>
        <taxon>malvids</taxon>
        <taxon>Myrtales</taxon>
        <taxon>Lythraceae</taxon>
        <taxon>Trapa</taxon>
    </lineage>
</organism>
<gene>
    <name evidence="10" type="ORF">SAY86_017551</name>
</gene>
<keyword evidence="4" id="KW-0732">Signal</keyword>
<dbReference type="InterPro" id="IPR019358">
    <property type="entry name" value="NEMP_fam"/>
</dbReference>
<evidence type="ECO:0000256" key="3">
    <source>
        <dbReference type="ARBA" id="ARBA00022692"/>
    </source>
</evidence>
<dbReference type="AlphaFoldDB" id="A0AAN7R566"/>
<evidence type="ECO:0000256" key="7">
    <source>
        <dbReference type="ARBA" id="ARBA00023242"/>
    </source>
</evidence>
<feature type="compositionally biased region" description="Low complexity" evidence="8">
    <location>
        <begin position="415"/>
        <end position="424"/>
    </location>
</feature>
<comment type="caution">
    <text evidence="10">The sequence shown here is derived from an EMBL/GenBank/DDBJ whole genome shotgun (WGS) entry which is preliminary data.</text>
</comment>
<dbReference type="EMBL" id="JAXQNO010000010">
    <property type="protein sequence ID" value="KAK4790247.1"/>
    <property type="molecule type" value="Genomic_DNA"/>
</dbReference>
<reference evidence="10 11" key="1">
    <citation type="journal article" date="2023" name="Hortic Res">
        <title>Pangenome of water caltrop reveals structural variations and asymmetric subgenome divergence after allopolyploidization.</title>
        <authorList>
            <person name="Zhang X."/>
            <person name="Chen Y."/>
            <person name="Wang L."/>
            <person name="Yuan Y."/>
            <person name="Fang M."/>
            <person name="Shi L."/>
            <person name="Lu R."/>
            <person name="Comes H.P."/>
            <person name="Ma Y."/>
            <person name="Chen Y."/>
            <person name="Huang G."/>
            <person name="Zhou Y."/>
            <person name="Zheng Z."/>
            <person name="Qiu Y."/>
        </authorList>
    </citation>
    <scope>NUCLEOTIDE SEQUENCE [LARGE SCALE GENOMIC DNA]</scope>
    <source>
        <strain evidence="10">F231</strain>
    </source>
</reference>
<feature type="transmembrane region" description="Helical" evidence="9">
    <location>
        <begin position="207"/>
        <end position="228"/>
    </location>
</feature>
<keyword evidence="11" id="KW-1185">Reference proteome</keyword>
<name>A0AAN7R566_TRANT</name>
<evidence type="ECO:0000313" key="10">
    <source>
        <dbReference type="EMBL" id="KAK4790247.1"/>
    </source>
</evidence>
<evidence type="ECO:0000256" key="9">
    <source>
        <dbReference type="SAM" id="Phobius"/>
    </source>
</evidence>